<feature type="transmembrane region" description="Helical" evidence="4">
    <location>
        <begin position="519"/>
        <end position="544"/>
    </location>
</feature>
<feature type="region of interest" description="Disordered" evidence="3">
    <location>
        <begin position="571"/>
        <end position="593"/>
    </location>
</feature>
<keyword evidence="4" id="KW-0472">Membrane</keyword>
<dbReference type="Proteomes" id="UP000078542">
    <property type="component" value="Unassembled WGS sequence"/>
</dbReference>
<feature type="transmembrane region" description="Helical" evidence="4">
    <location>
        <begin position="415"/>
        <end position="433"/>
    </location>
</feature>
<proteinExistence type="inferred from homology"/>
<dbReference type="InterPro" id="IPR007146">
    <property type="entry name" value="Sas10/Utp3/C1D"/>
</dbReference>
<sequence>IKRTLLYRMQPIPEDEPIASTSADAPASNNKQIREKSMQTAKEADEDEEYDDNTCCHRATFCSPMLREILVTDVIFTCFELQLTWADLFWLTTVSGMTLLTWAVLYFLLGDMVLPGGSIFGLFVLIILSYALGWTLAYIPRLNLPPIFGMLLAGIIIRNTDVYNIYEVIGPGTTSKIRTFCLTFVMVRAGLQLTTTALRAHPVFVMILSLVPCTIEMLTVTVLCKYLLEFPWNWSFMTGNKFFSRSIVACMSPVIMISCMLTLAEQGYGEDKGLVSLLCTAASIDDVHIAALFSICFSFVFSNGIQKFEPCVFLDDGRTEWWSYIPGGIRDFLLGLIVGIILGFALVFFPHRNHKYSTWYRIAGLTVASLMCTTAASKLTVTGGGYLAAIILSFIAIRGWRILTISYDATPFHRAFYFLWHFVQPILGGVIGADIDFRNWPVSKFGLYLTCVLIGISVRSTTAFLTTIRMPFTWKERLFIAIAWVPKGTLQAALAPMAFERARKEGDLTKIELALDVVRISVIAIVFLAPLGAIGIMASGPYFLNKINIEEHRRERELSYMRIVALQPVRRRRKRKKPASDIATPSTRKPLIKDDVDDMEDDIEDVNMNNVTDSEEEYTETEKKLLEKVRKQHTTENFDSDDEVLGLEDENEEESDDQQDLMESDIEGIQEDYDMPNDRAWGSKAKAFYSSDFKYTDYASAPQKDLINAEMEEEEGKKLHLRAMGQHLALDGSNLNKNMIAEVIKDNEVVQEDIKQVSDKESFVIMVNTYKEYMMEAENILAPFLELVKDGTCPECNAVTFIRTKYKTILNYCTNISFCLMLKEKELPIKTHPVVKRLEQYHQLLNELQSEQGDLLEQVREVRKELTRYAGEISGIKAGVKKGIKLK</sequence>
<feature type="transmembrane region" description="Helical" evidence="4">
    <location>
        <begin position="243"/>
        <end position="263"/>
    </location>
</feature>
<feature type="non-terminal residue" evidence="5">
    <location>
        <position position="1"/>
    </location>
</feature>
<accession>A0A195C1I4</accession>
<dbReference type="InterPro" id="IPR051843">
    <property type="entry name" value="CPA1_transporter"/>
</dbReference>
<evidence type="ECO:0000256" key="2">
    <source>
        <dbReference type="SAM" id="Coils"/>
    </source>
</evidence>
<feature type="transmembrane region" description="Helical" evidence="4">
    <location>
        <begin position="88"/>
        <end position="107"/>
    </location>
</feature>
<dbReference type="PANTHER" id="PTHR31102:SF1">
    <property type="entry name" value="CATION_H+ EXCHANGER DOMAIN-CONTAINING PROTEIN"/>
    <property type="match status" value="1"/>
</dbReference>
<reference evidence="5 6" key="1">
    <citation type="submission" date="2016-03" db="EMBL/GenBank/DDBJ databases">
        <title>Cyphomyrmex costatus WGS genome.</title>
        <authorList>
            <person name="Nygaard S."/>
            <person name="Hu H."/>
            <person name="Boomsma J."/>
            <person name="Zhang G."/>
        </authorList>
    </citation>
    <scope>NUCLEOTIDE SEQUENCE [LARGE SCALE GENOMIC DNA]</scope>
    <source>
        <strain evidence="5">MS0001</strain>
        <tissue evidence="5">Whole body</tissue>
    </source>
</reference>
<dbReference type="EMBL" id="KQ978350">
    <property type="protein sequence ID" value="KYM94734.1"/>
    <property type="molecule type" value="Genomic_DNA"/>
</dbReference>
<evidence type="ECO:0000313" key="5">
    <source>
        <dbReference type="EMBL" id="KYM94734.1"/>
    </source>
</evidence>
<name>A0A195C1I4_9HYME</name>
<feature type="region of interest" description="Disordered" evidence="3">
    <location>
        <begin position="12"/>
        <end position="49"/>
    </location>
</feature>
<comment type="similarity">
    <text evidence="1">Belongs to the monovalent cation:proton antiporter 1 (CPA1) transporter (TC 2.A.36) family.</text>
</comment>
<protein>
    <submittedName>
        <fullName evidence="5">Mitochondrial sodium/hydrogen exchanger NHA2</fullName>
    </submittedName>
</protein>
<keyword evidence="4" id="KW-1133">Transmembrane helix</keyword>
<feature type="transmembrane region" description="Helical" evidence="4">
    <location>
        <begin position="119"/>
        <end position="139"/>
    </location>
</feature>
<dbReference type="AlphaFoldDB" id="A0A195C1I4"/>
<feature type="transmembrane region" description="Helical" evidence="4">
    <location>
        <begin position="383"/>
        <end position="403"/>
    </location>
</feature>
<dbReference type="STRING" id="456900.A0A195C1I4"/>
<organism evidence="5 6">
    <name type="scientific">Cyphomyrmex costatus</name>
    <dbReference type="NCBI Taxonomy" id="456900"/>
    <lineage>
        <taxon>Eukaryota</taxon>
        <taxon>Metazoa</taxon>
        <taxon>Ecdysozoa</taxon>
        <taxon>Arthropoda</taxon>
        <taxon>Hexapoda</taxon>
        <taxon>Insecta</taxon>
        <taxon>Pterygota</taxon>
        <taxon>Neoptera</taxon>
        <taxon>Endopterygota</taxon>
        <taxon>Hymenoptera</taxon>
        <taxon>Apocrita</taxon>
        <taxon>Aculeata</taxon>
        <taxon>Formicoidea</taxon>
        <taxon>Formicidae</taxon>
        <taxon>Myrmicinae</taxon>
        <taxon>Cyphomyrmex</taxon>
    </lineage>
</organism>
<keyword evidence="2" id="KW-0175">Coiled coil</keyword>
<gene>
    <name evidence="5" type="ORF">ALC62_14715</name>
</gene>
<feature type="compositionally biased region" description="Polar residues" evidence="3">
    <location>
        <begin position="19"/>
        <end position="31"/>
    </location>
</feature>
<dbReference type="Pfam" id="PF04000">
    <property type="entry name" value="Sas10_Utp3"/>
    <property type="match status" value="1"/>
</dbReference>
<dbReference type="GO" id="GO:0098662">
    <property type="term" value="P:inorganic cation transmembrane transport"/>
    <property type="evidence" value="ECO:0007669"/>
    <property type="project" value="TreeGrafter"/>
</dbReference>
<feature type="compositionally biased region" description="Acidic residues" evidence="3">
    <location>
        <begin position="638"/>
        <end position="660"/>
    </location>
</feature>
<feature type="transmembrane region" description="Helical" evidence="4">
    <location>
        <begin position="359"/>
        <end position="377"/>
    </location>
</feature>
<evidence type="ECO:0000256" key="1">
    <source>
        <dbReference type="ARBA" id="ARBA00007367"/>
    </source>
</evidence>
<evidence type="ECO:0000313" key="6">
    <source>
        <dbReference type="Proteomes" id="UP000078542"/>
    </source>
</evidence>
<feature type="transmembrane region" description="Helical" evidence="4">
    <location>
        <begin position="445"/>
        <end position="466"/>
    </location>
</feature>
<feature type="transmembrane region" description="Helical" evidence="4">
    <location>
        <begin position="203"/>
        <end position="223"/>
    </location>
</feature>
<evidence type="ECO:0000256" key="4">
    <source>
        <dbReference type="SAM" id="Phobius"/>
    </source>
</evidence>
<keyword evidence="4" id="KW-0812">Transmembrane</keyword>
<evidence type="ECO:0000256" key="3">
    <source>
        <dbReference type="SAM" id="MobiDB-lite"/>
    </source>
</evidence>
<keyword evidence="6" id="KW-1185">Reference proteome</keyword>
<dbReference type="PANTHER" id="PTHR31102">
    <property type="match status" value="1"/>
</dbReference>
<feature type="transmembrane region" description="Helical" evidence="4">
    <location>
        <begin position="321"/>
        <end position="347"/>
    </location>
</feature>
<feature type="region of interest" description="Disordered" evidence="3">
    <location>
        <begin position="631"/>
        <end position="660"/>
    </location>
</feature>
<feature type="coiled-coil region" evidence="2">
    <location>
        <begin position="838"/>
        <end position="865"/>
    </location>
</feature>